<dbReference type="PANTHER" id="PTHR32481:SF0">
    <property type="entry name" value="AMINOPEPTIDASE YPDE-RELATED"/>
    <property type="match status" value="1"/>
</dbReference>
<dbReference type="GO" id="GO:0006508">
    <property type="term" value="P:proteolysis"/>
    <property type="evidence" value="ECO:0007669"/>
    <property type="project" value="UniProtKB-KW"/>
</dbReference>
<reference evidence="9 10" key="1">
    <citation type="submission" date="2018-12" db="EMBL/GenBank/DDBJ databases">
        <authorList>
            <person name="Sun L."/>
            <person name="Chen Z."/>
        </authorList>
    </citation>
    <scope>NUCLEOTIDE SEQUENCE [LARGE SCALE GENOMIC DNA]</scope>
    <source>
        <strain evidence="9 10">LMG 29736</strain>
    </source>
</reference>
<keyword evidence="4 8" id="KW-0479">Metal-binding</keyword>
<proteinExistence type="inferred from homology"/>
<sequence>MSSLSDLLVQFDAIHGVSGDEERVAECLKGHLQPIADDYFEDALGNQVFVKKGSNPDFKIMLAAHMDEIGYIVHNIDSDGFIYFLPVGYHDSRTAFNQVLTIHTEKGPITGITGGKPAHIVTPEEAKMAIPLNELYIDVGTSSKEETHALGVQIGDYITFERTGQFLNGSEIFTGKAVDNRAACAVLVEVMRRLADKDITATVYGVGTTQEEMGIRGSEPISGQIQPDIGLALDVCLSGGTPALSEKEIPVTLGGGPAIMFYDWTPDTGHGNNVPKKLTRKLVEVAEKNSIPYQRQAVLNGGTDAWSMSIRGKGAMAGCISFPSRYIHSATGCVHMDDLEHAVQLVVAFIEDLQEKL</sequence>
<feature type="binding site" evidence="8">
    <location>
        <position position="179"/>
    </location>
    <ligand>
        <name>Zn(2+)</name>
        <dbReference type="ChEBI" id="CHEBI:29105"/>
        <label>1</label>
    </ligand>
</feature>
<feature type="binding site" evidence="8">
    <location>
        <position position="65"/>
    </location>
    <ligand>
        <name>Zn(2+)</name>
        <dbReference type="ChEBI" id="CHEBI:29105"/>
        <label>1</label>
    </ligand>
</feature>
<feature type="active site" description="Proton acceptor" evidence="7">
    <location>
        <position position="211"/>
    </location>
</feature>
<evidence type="ECO:0000256" key="5">
    <source>
        <dbReference type="ARBA" id="ARBA00022801"/>
    </source>
</evidence>
<dbReference type="PANTHER" id="PTHR32481">
    <property type="entry name" value="AMINOPEPTIDASE"/>
    <property type="match status" value="1"/>
</dbReference>
<dbReference type="SUPFAM" id="SSF53187">
    <property type="entry name" value="Zn-dependent exopeptidases"/>
    <property type="match status" value="1"/>
</dbReference>
<dbReference type="EMBL" id="QYTW02000020">
    <property type="protein sequence ID" value="RST58455.1"/>
    <property type="molecule type" value="Genomic_DNA"/>
</dbReference>
<dbReference type="InterPro" id="IPR023367">
    <property type="entry name" value="Peptidase_M42_dom2"/>
</dbReference>
<feature type="binding site" evidence="8">
    <location>
        <position position="234"/>
    </location>
    <ligand>
        <name>Zn(2+)</name>
        <dbReference type="ChEBI" id="CHEBI:29105"/>
        <label>1</label>
    </ligand>
</feature>
<dbReference type="PIRSF" id="PIRSF001123">
    <property type="entry name" value="PepA_GA"/>
    <property type="match status" value="1"/>
</dbReference>
<comment type="caution">
    <text evidence="9">The sequence shown here is derived from an EMBL/GenBank/DDBJ whole genome shotgun (WGS) entry which is preliminary data.</text>
</comment>
<evidence type="ECO:0000256" key="8">
    <source>
        <dbReference type="PIRSR" id="PIRSR001123-2"/>
    </source>
</evidence>
<dbReference type="SUPFAM" id="SSF101821">
    <property type="entry name" value="Aminopeptidase/glucanase lid domain"/>
    <property type="match status" value="1"/>
</dbReference>
<dbReference type="InterPro" id="IPR051464">
    <property type="entry name" value="Peptidase_M42_aminopept"/>
</dbReference>
<dbReference type="CDD" id="cd05656">
    <property type="entry name" value="M42_Frv"/>
    <property type="match status" value="1"/>
</dbReference>
<dbReference type="Gene3D" id="3.40.630.10">
    <property type="entry name" value="Zn peptidases"/>
    <property type="match status" value="1"/>
</dbReference>
<evidence type="ECO:0000256" key="1">
    <source>
        <dbReference type="ARBA" id="ARBA00006272"/>
    </source>
</evidence>
<evidence type="ECO:0000313" key="9">
    <source>
        <dbReference type="EMBL" id="RST58455.1"/>
    </source>
</evidence>
<comment type="similarity">
    <text evidence="1 6">Belongs to the peptidase M42 family.</text>
</comment>
<dbReference type="AlphaFoldDB" id="A0A429X4W6"/>
<keyword evidence="3" id="KW-0645">Protease</keyword>
<evidence type="ECO:0000256" key="7">
    <source>
        <dbReference type="PIRSR" id="PIRSR001123-1"/>
    </source>
</evidence>
<keyword evidence="2" id="KW-0031">Aminopeptidase</keyword>
<evidence type="ECO:0000313" key="10">
    <source>
        <dbReference type="Proteomes" id="UP000287296"/>
    </source>
</evidence>
<gene>
    <name evidence="9" type="ORF">D5F11_017580</name>
</gene>
<dbReference type="Proteomes" id="UP000287296">
    <property type="component" value="Unassembled WGS sequence"/>
</dbReference>
<comment type="cofactor">
    <cofactor evidence="8">
        <name>a divalent metal cation</name>
        <dbReference type="ChEBI" id="CHEBI:60240"/>
    </cofactor>
    <text evidence="8">Binds 2 divalent metal cations per subunit.</text>
</comment>
<feature type="binding site" evidence="8">
    <location>
        <position position="328"/>
    </location>
    <ligand>
        <name>Zn(2+)</name>
        <dbReference type="ChEBI" id="CHEBI:29105"/>
        <label>2</label>
    </ligand>
</feature>
<dbReference type="GO" id="GO:0004177">
    <property type="term" value="F:aminopeptidase activity"/>
    <property type="evidence" value="ECO:0007669"/>
    <property type="project" value="UniProtKB-UniRule"/>
</dbReference>
<evidence type="ECO:0000256" key="2">
    <source>
        <dbReference type="ARBA" id="ARBA00022438"/>
    </source>
</evidence>
<feature type="binding site" evidence="8">
    <location>
        <position position="179"/>
    </location>
    <ligand>
        <name>Zn(2+)</name>
        <dbReference type="ChEBI" id="CHEBI:29105"/>
        <label>2</label>
    </ligand>
</feature>
<dbReference type="Pfam" id="PF05343">
    <property type="entry name" value="Peptidase_M42"/>
    <property type="match status" value="1"/>
</dbReference>
<dbReference type="Gene3D" id="2.40.30.40">
    <property type="entry name" value="Peptidase M42, domain 2"/>
    <property type="match status" value="1"/>
</dbReference>
<evidence type="ECO:0000256" key="4">
    <source>
        <dbReference type="ARBA" id="ARBA00022723"/>
    </source>
</evidence>
<evidence type="ECO:0000256" key="6">
    <source>
        <dbReference type="PIRNR" id="PIRNR001123"/>
    </source>
</evidence>
<name>A0A429X4W6_SIMTE</name>
<dbReference type="GO" id="GO:0046872">
    <property type="term" value="F:metal ion binding"/>
    <property type="evidence" value="ECO:0007669"/>
    <property type="project" value="UniProtKB-UniRule"/>
</dbReference>
<evidence type="ECO:0000256" key="3">
    <source>
        <dbReference type="ARBA" id="ARBA00022670"/>
    </source>
</evidence>
<keyword evidence="5" id="KW-0378">Hydrolase</keyword>
<organism evidence="9 10">
    <name type="scientific">Siminovitchia terrae</name>
    <name type="common">Bacillus terrae</name>
    <dbReference type="NCBI Taxonomy" id="1914933"/>
    <lineage>
        <taxon>Bacteria</taxon>
        <taxon>Bacillati</taxon>
        <taxon>Bacillota</taxon>
        <taxon>Bacilli</taxon>
        <taxon>Bacillales</taxon>
        <taxon>Bacillaceae</taxon>
        <taxon>Siminovitchia</taxon>
    </lineage>
</organism>
<protein>
    <submittedName>
        <fullName evidence="9">M42 family peptidase</fullName>
    </submittedName>
</protein>
<feature type="binding site" evidence="8">
    <location>
        <position position="212"/>
    </location>
    <ligand>
        <name>Zn(2+)</name>
        <dbReference type="ChEBI" id="CHEBI:29105"/>
        <label>2</label>
    </ligand>
</feature>
<dbReference type="InterPro" id="IPR008007">
    <property type="entry name" value="Peptidase_M42"/>
</dbReference>
<accession>A0A429X4W6</accession>
<dbReference type="RefSeq" id="WP_120117304.1">
    <property type="nucleotide sequence ID" value="NZ_BORI01000012.1"/>
</dbReference>
<dbReference type="OrthoDB" id="9772053at2"/>